<name>A0AB33KYR6_9FLAO</name>
<sequence>MVQIVGYRECSKEDGSKFYLLELQGGIEMVVSKTTGQFYATAKKAMITSTFDEVTCKALIGTQMKGSIVKQEVAPYEYVIKETGEEIILTHKWVYTPDEAPNVKKLFKADHSVFSQNGINKLEEELV</sequence>
<evidence type="ECO:0000313" key="1">
    <source>
        <dbReference type="EMBL" id="BFP68111.1"/>
    </source>
</evidence>
<evidence type="ECO:0008006" key="2">
    <source>
        <dbReference type="Google" id="ProtNLM"/>
    </source>
</evidence>
<organism evidence="1">
    <name type="scientific">Tenacibaculum sp. Pbs-1</name>
    <dbReference type="NCBI Taxonomy" id="3238748"/>
    <lineage>
        <taxon>Bacteria</taxon>
        <taxon>Pseudomonadati</taxon>
        <taxon>Bacteroidota</taxon>
        <taxon>Flavobacteriia</taxon>
        <taxon>Flavobacteriales</taxon>
        <taxon>Flavobacteriaceae</taxon>
        <taxon>Tenacibaculum</taxon>
    </lineage>
</organism>
<proteinExistence type="predicted"/>
<accession>A0AB33KYR6</accession>
<reference evidence="1" key="1">
    <citation type="submission" date="2024-08" db="EMBL/GenBank/DDBJ databases">
        <title>Whole genome sequence of Tenacibaculum sp. strain pbs-1 associated with black-spot shell disease in Akoya pearl oysters.</title>
        <authorList>
            <person name="Sakatoku A."/>
            <person name="Suzuki T."/>
            <person name="Hatano K."/>
            <person name="Seki M."/>
            <person name="Tanaka D."/>
            <person name="Nakamura S."/>
            <person name="Suzuki N."/>
            <person name="Isshiki T."/>
        </authorList>
    </citation>
    <scope>NUCLEOTIDE SEQUENCE</scope>
    <source>
        <strain evidence="1">Pbs-1</strain>
    </source>
</reference>
<protein>
    <recommendedName>
        <fullName evidence="2">Phage protein</fullName>
    </recommendedName>
</protein>
<dbReference type="AlphaFoldDB" id="A0AB33KYR6"/>
<dbReference type="EMBL" id="AP035888">
    <property type="protein sequence ID" value="BFP68111.1"/>
    <property type="molecule type" value="Genomic_DNA"/>
</dbReference>
<gene>
    <name evidence="1" type="ORF">Pbs1_14540</name>
</gene>